<dbReference type="InterPro" id="IPR001245">
    <property type="entry name" value="Ser-Thr/Tyr_kinase_cat_dom"/>
</dbReference>
<dbReference type="PROSITE" id="PS00109">
    <property type="entry name" value="PROTEIN_KINASE_TYR"/>
    <property type="match status" value="1"/>
</dbReference>
<feature type="domain" description="Protein kinase" evidence="1">
    <location>
        <begin position="52"/>
        <end position="331"/>
    </location>
</feature>
<dbReference type="InterPro" id="IPR011009">
    <property type="entry name" value="Kinase-like_dom_sf"/>
</dbReference>
<accession>A0A9P7DXY0</accession>
<gene>
    <name evidence="2" type="ORF">BJ212DRAFT_1580662</name>
</gene>
<dbReference type="EMBL" id="JABBWG010000050">
    <property type="protein sequence ID" value="KAG1805816.1"/>
    <property type="molecule type" value="Genomic_DNA"/>
</dbReference>
<evidence type="ECO:0000259" key="1">
    <source>
        <dbReference type="PROSITE" id="PS50011"/>
    </source>
</evidence>
<dbReference type="InterPro" id="IPR008266">
    <property type="entry name" value="Tyr_kinase_AS"/>
</dbReference>
<evidence type="ECO:0000313" key="3">
    <source>
        <dbReference type="Proteomes" id="UP000807769"/>
    </source>
</evidence>
<sequence length="339" mass="37865">MYESANLNDNDSNFLLLLHVLVKEDREEVVVVEKPPVQRNHSLPDLTGFVSKESPHPLAHGSFGDVWKCTYIPSNRQGLEASMLHVAVKSIRIDVAGDDSKARLTQRFLDDFHARKQLHHENLLPLLGFSYEFGVLPAMVTPWIHNGSLTTYLEHHFTELAIEQKLRILRQVATAISYLHSKGVVHGDLTANNILIDSDRNAHVADHGILTMCSELSGTSYIRSNVRWAAPELFEVAENEEPSTPPQPASDIYSFGCIMLQVLTGRPPYADVRSDHQVTVLIIKGKKPTRPPSPHNADSFWDFIEKCWSDAGRRPSAVDVLSFLGSDHITALVKPSLES</sequence>
<dbReference type="SUPFAM" id="SSF56112">
    <property type="entry name" value="Protein kinase-like (PK-like)"/>
    <property type="match status" value="1"/>
</dbReference>
<dbReference type="Proteomes" id="UP000807769">
    <property type="component" value="Unassembled WGS sequence"/>
</dbReference>
<dbReference type="Gene3D" id="1.10.510.10">
    <property type="entry name" value="Transferase(Phosphotransferase) domain 1"/>
    <property type="match status" value="1"/>
</dbReference>
<protein>
    <submittedName>
        <fullName evidence="2">Kinase-like domain-containing protein</fullName>
    </submittedName>
</protein>
<comment type="caution">
    <text evidence="2">The sequence shown here is derived from an EMBL/GenBank/DDBJ whole genome shotgun (WGS) entry which is preliminary data.</text>
</comment>
<dbReference type="RefSeq" id="XP_041187457.1">
    <property type="nucleotide sequence ID" value="XM_041342285.1"/>
</dbReference>
<dbReference type="PANTHER" id="PTHR44329:SF214">
    <property type="entry name" value="PROTEIN KINASE DOMAIN-CONTAINING PROTEIN"/>
    <property type="match status" value="1"/>
</dbReference>
<dbReference type="AlphaFoldDB" id="A0A9P7DXY0"/>
<dbReference type="PANTHER" id="PTHR44329">
    <property type="entry name" value="SERINE/THREONINE-PROTEIN KINASE TNNI3K-RELATED"/>
    <property type="match status" value="1"/>
</dbReference>
<dbReference type="PROSITE" id="PS50011">
    <property type="entry name" value="PROTEIN_KINASE_DOM"/>
    <property type="match status" value="1"/>
</dbReference>
<dbReference type="InterPro" id="IPR000719">
    <property type="entry name" value="Prot_kinase_dom"/>
</dbReference>
<organism evidence="2 3">
    <name type="scientific">Suillus subaureus</name>
    <dbReference type="NCBI Taxonomy" id="48587"/>
    <lineage>
        <taxon>Eukaryota</taxon>
        <taxon>Fungi</taxon>
        <taxon>Dikarya</taxon>
        <taxon>Basidiomycota</taxon>
        <taxon>Agaricomycotina</taxon>
        <taxon>Agaricomycetes</taxon>
        <taxon>Agaricomycetidae</taxon>
        <taxon>Boletales</taxon>
        <taxon>Suillineae</taxon>
        <taxon>Suillaceae</taxon>
        <taxon>Suillus</taxon>
    </lineage>
</organism>
<proteinExistence type="predicted"/>
<dbReference type="GO" id="GO:0004674">
    <property type="term" value="F:protein serine/threonine kinase activity"/>
    <property type="evidence" value="ECO:0007669"/>
    <property type="project" value="TreeGrafter"/>
</dbReference>
<keyword evidence="3" id="KW-1185">Reference proteome</keyword>
<dbReference type="InterPro" id="IPR051681">
    <property type="entry name" value="Ser/Thr_Kinases-Pseudokinases"/>
</dbReference>
<keyword evidence="2" id="KW-0418">Kinase</keyword>
<reference evidence="2" key="1">
    <citation type="journal article" date="2020" name="New Phytol.">
        <title>Comparative genomics reveals dynamic genome evolution in host specialist ectomycorrhizal fungi.</title>
        <authorList>
            <person name="Lofgren L.A."/>
            <person name="Nguyen N.H."/>
            <person name="Vilgalys R."/>
            <person name="Ruytinx J."/>
            <person name="Liao H.L."/>
            <person name="Branco S."/>
            <person name="Kuo A."/>
            <person name="LaButti K."/>
            <person name="Lipzen A."/>
            <person name="Andreopoulos W."/>
            <person name="Pangilinan J."/>
            <person name="Riley R."/>
            <person name="Hundley H."/>
            <person name="Na H."/>
            <person name="Barry K."/>
            <person name="Grigoriev I.V."/>
            <person name="Stajich J.E."/>
            <person name="Kennedy P.G."/>
        </authorList>
    </citation>
    <scope>NUCLEOTIDE SEQUENCE</scope>
    <source>
        <strain evidence="2">MN1</strain>
    </source>
</reference>
<dbReference type="GeneID" id="64636301"/>
<name>A0A9P7DXY0_9AGAM</name>
<dbReference type="Pfam" id="PF07714">
    <property type="entry name" value="PK_Tyr_Ser-Thr"/>
    <property type="match status" value="1"/>
</dbReference>
<keyword evidence="2" id="KW-0808">Transferase</keyword>
<dbReference type="GO" id="GO:0005524">
    <property type="term" value="F:ATP binding"/>
    <property type="evidence" value="ECO:0007669"/>
    <property type="project" value="InterPro"/>
</dbReference>
<evidence type="ECO:0000313" key="2">
    <source>
        <dbReference type="EMBL" id="KAG1805816.1"/>
    </source>
</evidence>
<dbReference type="OrthoDB" id="4062651at2759"/>